<dbReference type="Proteomes" id="UP000784294">
    <property type="component" value="Unassembled WGS sequence"/>
</dbReference>
<sequence length="827" mass="92471">MRPSVGKYQDELGGMAEKDESSFSLPAIEKLSYGCQFVSGDTDAGSLLQSECKNEVEEIEYVKASVSELQKSLEEATGLLDISRQQVECLQAERDSLQSRAEALQTSADDSGRALAVKTRELEAALGRLAEVNSERDSLAAKLDTFKAAGEDNDHSLSVIQTELKELRNQYEVLRADRDTLQGDLEETRTSYLARQFELLEAHRQLEESTVDKSEMRQELETCKAMLESQRQRLSEAAALQEEAQKQIADLKLECEARQVEIDDLKTSTCEANLQLERALAEWNTLQAKNDVMTMETTDLKKSLEERKQLLSEAELRLEESHRQCEVVQAQLDCFKEEKSEALEQQKQLVALQADYATAQEALAFLNASHDEDRLQLVQVKTDLEKATIRSAELHHQLTVSQTSADVSYQSLTAARSEADETCLKLAQVSSQRDALQTELRCLTEALEATQQAKERAEFEFDEAKKQVLALQADSENIKISNEEEMRKAEKQIENMSLELNILKVSLDHSKASEIESDQTVAGARKELAELQTRLEDLQCAFEASQAEVAILRDGQQEGATYHQVLASESADLDAVRTESAPLQTELENVRVPKEASFDEALRQVKSLVCERDSQLADRVALNSSNKQTDLTLLVPQQLGDATCLHLGLAHTDSVFEASQPQQTPTDLSCQADEALTTDFVEPQASAIVEKGNEELRHEHHRLEELQATLLQVHDQTMLAGVCEEMTVSQGTSLQPELCTLNEEMATLRAELSSLQEENASLKLKVWCWRFYATADDILWNHLSMNNFDFWYGEQASGAFSKSVATEKLFSTIENGLCCVVLINHAD</sequence>
<keyword evidence="3" id="KW-1185">Reference proteome</keyword>
<dbReference type="EMBL" id="CAAALY010002926">
    <property type="protein sequence ID" value="VEL08004.1"/>
    <property type="molecule type" value="Genomic_DNA"/>
</dbReference>
<evidence type="ECO:0000313" key="3">
    <source>
        <dbReference type="Proteomes" id="UP000784294"/>
    </source>
</evidence>
<keyword evidence="1" id="KW-0175">Coiled coil</keyword>
<protein>
    <submittedName>
        <fullName evidence="2">Uncharacterized protein</fullName>
    </submittedName>
</protein>
<comment type="caution">
    <text evidence="2">The sequence shown here is derived from an EMBL/GenBank/DDBJ whole genome shotgun (WGS) entry which is preliminary data.</text>
</comment>
<feature type="coiled-coil region" evidence="1">
    <location>
        <begin position="66"/>
        <end position="184"/>
    </location>
</feature>
<proteinExistence type="predicted"/>
<dbReference type="Gene3D" id="1.10.287.1490">
    <property type="match status" value="1"/>
</dbReference>
<reference evidence="2" key="1">
    <citation type="submission" date="2018-11" db="EMBL/GenBank/DDBJ databases">
        <authorList>
            <consortium name="Pathogen Informatics"/>
        </authorList>
    </citation>
    <scope>NUCLEOTIDE SEQUENCE</scope>
</reference>
<feature type="coiled-coil region" evidence="1">
    <location>
        <begin position="213"/>
        <end position="261"/>
    </location>
</feature>
<evidence type="ECO:0000256" key="1">
    <source>
        <dbReference type="SAM" id="Coils"/>
    </source>
</evidence>
<feature type="coiled-coil region" evidence="1">
    <location>
        <begin position="426"/>
        <end position="548"/>
    </location>
</feature>
<dbReference type="AlphaFoldDB" id="A0A3S5A632"/>
<feature type="coiled-coil region" evidence="1">
    <location>
        <begin position="301"/>
        <end position="369"/>
    </location>
</feature>
<accession>A0A3S5A632</accession>
<evidence type="ECO:0000313" key="2">
    <source>
        <dbReference type="EMBL" id="VEL08004.1"/>
    </source>
</evidence>
<organism evidence="2 3">
    <name type="scientific">Protopolystoma xenopodis</name>
    <dbReference type="NCBI Taxonomy" id="117903"/>
    <lineage>
        <taxon>Eukaryota</taxon>
        <taxon>Metazoa</taxon>
        <taxon>Spiralia</taxon>
        <taxon>Lophotrochozoa</taxon>
        <taxon>Platyhelminthes</taxon>
        <taxon>Monogenea</taxon>
        <taxon>Polyopisthocotylea</taxon>
        <taxon>Polystomatidea</taxon>
        <taxon>Polystomatidae</taxon>
        <taxon>Protopolystoma</taxon>
    </lineage>
</organism>
<name>A0A3S5A632_9PLAT</name>
<feature type="coiled-coil region" evidence="1">
    <location>
        <begin position="738"/>
        <end position="765"/>
    </location>
</feature>
<gene>
    <name evidence="2" type="ORF">PXEA_LOCUS1444</name>
</gene>